<dbReference type="RefSeq" id="WP_378110650.1">
    <property type="nucleotide sequence ID" value="NZ_JBHSNC010000012.1"/>
</dbReference>
<protein>
    <submittedName>
        <fullName evidence="1">SDR family NAD(P)-dependent oxidoreductase</fullName>
    </submittedName>
</protein>
<accession>A0ABW0R0P8</accession>
<dbReference type="SUPFAM" id="SSF51735">
    <property type="entry name" value="NAD(P)-binding Rossmann-fold domains"/>
    <property type="match status" value="1"/>
</dbReference>
<comment type="caution">
    <text evidence="1">The sequence shown here is derived from an EMBL/GenBank/DDBJ whole genome shotgun (WGS) entry which is preliminary data.</text>
</comment>
<dbReference type="InterPro" id="IPR002347">
    <property type="entry name" value="SDR_fam"/>
</dbReference>
<dbReference type="PRINTS" id="PR00081">
    <property type="entry name" value="GDHRDH"/>
</dbReference>
<dbReference type="EMBL" id="JBHSNC010000012">
    <property type="protein sequence ID" value="MFC5528789.1"/>
    <property type="molecule type" value="Genomic_DNA"/>
</dbReference>
<dbReference type="Proteomes" id="UP001596108">
    <property type="component" value="Unassembled WGS sequence"/>
</dbReference>
<evidence type="ECO:0000313" key="1">
    <source>
        <dbReference type="EMBL" id="MFC5528789.1"/>
    </source>
</evidence>
<keyword evidence="2" id="KW-1185">Reference proteome</keyword>
<evidence type="ECO:0000313" key="2">
    <source>
        <dbReference type="Proteomes" id="UP001596108"/>
    </source>
</evidence>
<dbReference type="InterPro" id="IPR036291">
    <property type="entry name" value="NAD(P)-bd_dom_sf"/>
</dbReference>
<sequence length="233" mass="25096">MNLLITGAGRGLGLQLTKLALERGHTVIACMREIADATEGLLNLAAQYDDQLRIERLNVTHEDEAAQLAARLAKDNVKLHGIINNAGILLGREHTIETLPIHLMRLTFDVNVFGPVIVAKHFSPLLADDAGAVVLNISSEAGSMANAYGGDYPYAMSKTTLNMFSKQLKNTLWKRGVRVLAIHPGWIKTDMGGQSAPMEAAESAGGIMDIAEGKTTIADELVFVDHTGRSMPL</sequence>
<dbReference type="InterPro" id="IPR052184">
    <property type="entry name" value="SDR_enzymes"/>
</dbReference>
<dbReference type="PANTHER" id="PTHR45458">
    <property type="entry name" value="SHORT-CHAIN DEHYDROGENASE/REDUCTASE SDR"/>
    <property type="match status" value="1"/>
</dbReference>
<dbReference type="Pfam" id="PF00106">
    <property type="entry name" value="adh_short"/>
    <property type="match status" value="1"/>
</dbReference>
<gene>
    <name evidence="1" type="ORF">ACFPQ4_04875</name>
</gene>
<reference evidence="2" key="1">
    <citation type="journal article" date="2019" name="Int. J. Syst. Evol. Microbiol.">
        <title>The Global Catalogue of Microorganisms (GCM) 10K type strain sequencing project: providing services to taxonomists for standard genome sequencing and annotation.</title>
        <authorList>
            <consortium name="The Broad Institute Genomics Platform"/>
            <consortium name="The Broad Institute Genome Sequencing Center for Infectious Disease"/>
            <person name="Wu L."/>
            <person name="Ma J."/>
        </authorList>
    </citation>
    <scope>NUCLEOTIDE SEQUENCE [LARGE SCALE GENOMIC DNA]</scope>
    <source>
        <strain evidence="2">CGMCC 1.18578</strain>
    </source>
</reference>
<dbReference type="Gene3D" id="3.40.50.720">
    <property type="entry name" value="NAD(P)-binding Rossmann-like Domain"/>
    <property type="match status" value="1"/>
</dbReference>
<name>A0ABW0R0P8_9BACL</name>
<proteinExistence type="predicted"/>
<organism evidence="1 2">
    <name type="scientific">Cohnella yongneupensis</name>
    <dbReference type="NCBI Taxonomy" id="425006"/>
    <lineage>
        <taxon>Bacteria</taxon>
        <taxon>Bacillati</taxon>
        <taxon>Bacillota</taxon>
        <taxon>Bacilli</taxon>
        <taxon>Bacillales</taxon>
        <taxon>Paenibacillaceae</taxon>
        <taxon>Cohnella</taxon>
    </lineage>
</organism>
<dbReference type="PANTHER" id="PTHR45458:SF1">
    <property type="entry name" value="SHORT CHAIN DEHYDROGENASE"/>
    <property type="match status" value="1"/>
</dbReference>